<protein>
    <submittedName>
        <fullName evidence="1">Uncharacterized protein</fullName>
    </submittedName>
</protein>
<sequence>MIEGKGLGDKKINRVNMSLSNRYDTKLKRLATACNMRPTTLAERLIVFCLESPELVSILQEKYSVHDAYKVIPLENYITGELEFLLKEKE</sequence>
<accession>A0A072NR25</accession>
<evidence type="ECO:0000313" key="2">
    <source>
        <dbReference type="Proteomes" id="UP000027936"/>
    </source>
</evidence>
<dbReference type="EMBL" id="JJRY01000001">
    <property type="protein sequence ID" value="KEF40099.1"/>
    <property type="molecule type" value="Genomic_DNA"/>
</dbReference>
<dbReference type="RefSeq" id="WP_035192411.1">
    <property type="nucleotide sequence ID" value="NZ_JJRY01000001.1"/>
</dbReference>
<name>A0A072NR25_SCHAZ</name>
<comment type="caution">
    <text evidence="1">The sequence shown here is derived from an EMBL/GenBank/DDBJ whole genome shotgun (WGS) entry which is preliminary data.</text>
</comment>
<gene>
    <name evidence="1" type="ORF">M670_00114</name>
</gene>
<dbReference type="AlphaFoldDB" id="A0A072NR25"/>
<proteinExistence type="predicted"/>
<reference evidence="1 2" key="1">
    <citation type="submission" date="2014-04" db="EMBL/GenBank/DDBJ databases">
        <title>Draft genome sequence of Bacillus azotoformans MEV2011, a (co-) denitrifying strain unable to grow in the presence of oxygen.</title>
        <authorList>
            <person name="Nielsen M."/>
            <person name="Schreiber L."/>
            <person name="Finster K."/>
            <person name="Schramm A."/>
        </authorList>
    </citation>
    <scope>NUCLEOTIDE SEQUENCE [LARGE SCALE GENOMIC DNA]</scope>
    <source>
        <strain evidence="1 2">MEV2011</strain>
    </source>
</reference>
<dbReference type="Proteomes" id="UP000027936">
    <property type="component" value="Unassembled WGS sequence"/>
</dbReference>
<organism evidence="1 2">
    <name type="scientific">Schinkia azotoformans MEV2011</name>
    <dbReference type="NCBI Taxonomy" id="1348973"/>
    <lineage>
        <taxon>Bacteria</taxon>
        <taxon>Bacillati</taxon>
        <taxon>Bacillota</taxon>
        <taxon>Bacilli</taxon>
        <taxon>Bacillales</taxon>
        <taxon>Bacillaceae</taxon>
        <taxon>Calidifontibacillus/Schinkia group</taxon>
        <taxon>Schinkia</taxon>
    </lineage>
</organism>
<dbReference type="OrthoDB" id="2879638at2"/>
<evidence type="ECO:0000313" key="1">
    <source>
        <dbReference type="EMBL" id="KEF40099.1"/>
    </source>
</evidence>
<dbReference type="PATRIC" id="fig|1348973.3.peg.109"/>